<name>A0ABU6VEF7_9FABA</name>
<feature type="region of interest" description="Disordered" evidence="1">
    <location>
        <begin position="1"/>
        <end position="56"/>
    </location>
</feature>
<protein>
    <submittedName>
        <fullName evidence="3">Uncharacterized protein</fullName>
    </submittedName>
</protein>
<evidence type="ECO:0000256" key="2">
    <source>
        <dbReference type="SAM" id="Phobius"/>
    </source>
</evidence>
<keyword evidence="2" id="KW-0812">Transmembrane</keyword>
<feature type="compositionally biased region" description="Basic residues" evidence="1">
    <location>
        <begin position="101"/>
        <end position="121"/>
    </location>
</feature>
<accession>A0ABU6VEF7</accession>
<gene>
    <name evidence="3" type="ORF">PIB30_035794</name>
</gene>
<evidence type="ECO:0000313" key="4">
    <source>
        <dbReference type="Proteomes" id="UP001341840"/>
    </source>
</evidence>
<keyword evidence="2" id="KW-0472">Membrane</keyword>
<evidence type="ECO:0000256" key="1">
    <source>
        <dbReference type="SAM" id="MobiDB-lite"/>
    </source>
</evidence>
<dbReference type="Proteomes" id="UP001341840">
    <property type="component" value="Unassembled WGS sequence"/>
</dbReference>
<feature type="region of interest" description="Disordered" evidence="1">
    <location>
        <begin position="87"/>
        <end position="157"/>
    </location>
</feature>
<keyword evidence="2" id="KW-1133">Transmembrane helix</keyword>
<dbReference type="EMBL" id="JASCZI010151207">
    <property type="protein sequence ID" value="MED6170923.1"/>
    <property type="molecule type" value="Genomic_DNA"/>
</dbReference>
<reference evidence="3 4" key="1">
    <citation type="journal article" date="2023" name="Plants (Basel)">
        <title>Bridging the Gap: Combining Genomics and Transcriptomics Approaches to Understand Stylosanthes scabra, an Orphan Legume from the Brazilian Caatinga.</title>
        <authorList>
            <person name="Ferreira-Neto J.R.C."/>
            <person name="da Silva M.D."/>
            <person name="Binneck E."/>
            <person name="de Melo N.F."/>
            <person name="da Silva R.H."/>
            <person name="de Melo A.L.T.M."/>
            <person name="Pandolfi V."/>
            <person name="Bustamante F.O."/>
            <person name="Brasileiro-Vidal A.C."/>
            <person name="Benko-Iseppon A.M."/>
        </authorList>
    </citation>
    <scope>NUCLEOTIDE SEQUENCE [LARGE SCALE GENOMIC DNA]</scope>
    <source>
        <tissue evidence="3">Leaves</tissue>
    </source>
</reference>
<sequence>MDAEDRISCSSRTPAASPHIFESRHPGLQQTPEENRGKLQGKPGVSGKMLGGENRAASTSIEGVAGAGLGYTAEEFVGNNNNYLTTTTTTTAVAPPPPQRQRQKNAKRKKKKTRRQHKVRLRWREQGRKGGDHDEEKEEAMSKTDLAERGSSMEKPQPYGEGMSLAFEVKATLDILAAAYGRLVVVSFFFLCLQISFLVFAIMHDRKEEYDTWWRRKKRKKGQWIKVGIGFH</sequence>
<keyword evidence="4" id="KW-1185">Reference proteome</keyword>
<feature type="transmembrane region" description="Helical" evidence="2">
    <location>
        <begin position="179"/>
        <end position="203"/>
    </location>
</feature>
<comment type="caution">
    <text evidence="3">The sequence shown here is derived from an EMBL/GenBank/DDBJ whole genome shotgun (WGS) entry which is preliminary data.</text>
</comment>
<feature type="compositionally biased region" description="Basic and acidic residues" evidence="1">
    <location>
        <begin position="122"/>
        <end position="152"/>
    </location>
</feature>
<organism evidence="3 4">
    <name type="scientific">Stylosanthes scabra</name>
    <dbReference type="NCBI Taxonomy" id="79078"/>
    <lineage>
        <taxon>Eukaryota</taxon>
        <taxon>Viridiplantae</taxon>
        <taxon>Streptophyta</taxon>
        <taxon>Embryophyta</taxon>
        <taxon>Tracheophyta</taxon>
        <taxon>Spermatophyta</taxon>
        <taxon>Magnoliopsida</taxon>
        <taxon>eudicotyledons</taxon>
        <taxon>Gunneridae</taxon>
        <taxon>Pentapetalae</taxon>
        <taxon>rosids</taxon>
        <taxon>fabids</taxon>
        <taxon>Fabales</taxon>
        <taxon>Fabaceae</taxon>
        <taxon>Papilionoideae</taxon>
        <taxon>50 kb inversion clade</taxon>
        <taxon>dalbergioids sensu lato</taxon>
        <taxon>Dalbergieae</taxon>
        <taxon>Pterocarpus clade</taxon>
        <taxon>Stylosanthes</taxon>
    </lineage>
</organism>
<evidence type="ECO:0000313" key="3">
    <source>
        <dbReference type="EMBL" id="MED6170923.1"/>
    </source>
</evidence>
<proteinExistence type="predicted"/>